<feature type="transmembrane region" description="Helical" evidence="6">
    <location>
        <begin position="243"/>
        <end position="272"/>
    </location>
</feature>
<reference evidence="8 9" key="1">
    <citation type="submission" date="2016-09" db="EMBL/GenBank/DDBJ databases">
        <title>Genomic analysis reveals versatility of anaerobic energy metabolism of Geosporobacter ferrireducens IRF9 of phylum Firmicutes.</title>
        <authorList>
            <person name="Kim S.-J."/>
        </authorList>
    </citation>
    <scope>NUCLEOTIDE SEQUENCE [LARGE SCALE GENOMIC DNA]</scope>
    <source>
        <strain evidence="8 9">IRF9</strain>
    </source>
</reference>
<feature type="transmembrane region" description="Helical" evidence="6">
    <location>
        <begin position="173"/>
        <end position="192"/>
    </location>
</feature>
<feature type="transmembrane region" description="Helical" evidence="6">
    <location>
        <begin position="379"/>
        <end position="398"/>
    </location>
</feature>
<evidence type="ECO:0000256" key="2">
    <source>
        <dbReference type="ARBA" id="ARBA00022448"/>
    </source>
</evidence>
<organism evidence="8 9">
    <name type="scientific">Geosporobacter ferrireducens</name>
    <dbReference type="NCBI Taxonomy" id="1424294"/>
    <lineage>
        <taxon>Bacteria</taxon>
        <taxon>Bacillati</taxon>
        <taxon>Bacillota</taxon>
        <taxon>Clostridia</taxon>
        <taxon>Peptostreptococcales</taxon>
        <taxon>Thermotaleaceae</taxon>
        <taxon>Geosporobacter</taxon>
    </lineage>
</organism>
<feature type="domain" description="Citrate transporter-like" evidence="7">
    <location>
        <begin position="16"/>
        <end position="263"/>
    </location>
</feature>
<keyword evidence="5 6" id="KW-0472">Membrane</keyword>
<evidence type="ECO:0000256" key="6">
    <source>
        <dbReference type="SAM" id="Phobius"/>
    </source>
</evidence>
<dbReference type="Pfam" id="PF03600">
    <property type="entry name" value="CitMHS"/>
    <property type="match status" value="1"/>
</dbReference>
<dbReference type="AlphaFoldDB" id="A0A1D8GG11"/>
<feature type="transmembrane region" description="Helical" evidence="6">
    <location>
        <begin position="418"/>
        <end position="436"/>
    </location>
</feature>
<dbReference type="STRING" id="1424294.Gferi_09625"/>
<dbReference type="EMBL" id="CP017269">
    <property type="protein sequence ID" value="AOT69815.1"/>
    <property type="molecule type" value="Genomic_DNA"/>
</dbReference>
<evidence type="ECO:0000313" key="8">
    <source>
        <dbReference type="EMBL" id="AOT69815.1"/>
    </source>
</evidence>
<evidence type="ECO:0000256" key="3">
    <source>
        <dbReference type="ARBA" id="ARBA00022692"/>
    </source>
</evidence>
<protein>
    <recommendedName>
        <fullName evidence="7">Citrate transporter-like domain-containing protein</fullName>
    </recommendedName>
</protein>
<name>A0A1D8GG11_9FIRM</name>
<dbReference type="KEGG" id="gfe:Gferi_09625"/>
<proteinExistence type="predicted"/>
<evidence type="ECO:0000256" key="5">
    <source>
        <dbReference type="ARBA" id="ARBA00023136"/>
    </source>
</evidence>
<dbReference type="Proteomes" id="UP000095743">
    <property type="component" value="Chromosome"/>
</dbReference>
<sequence length="438" mass="46494">MVTVVGFILLLAVVMVLIKGRVALPIVFVLFPVIAAVILGFPMSEITGFVGKGLSSVLNVAALFTFSVTYFSMMNDVGMFDVIVKKVMRYMGNKVALALLLAAFVATISHLDGSGATTMLVTIPTMLPIFRKMKIRPEALLLFASAASGIMNLLPWCSSVMRLSSSTALDPQLLWRTVFPLQVVGLILVYAMTIPIAKMERKNGAGMSDEEFEMLKTDIVGDGGAASLAGVQVNQKLIAFNMLLTLGLIVVLLTGLINANLGFMMAFAIGLFVNYRDVKVQNGKIKEFGGNAMNMVMVIFAIGVFLGIMQNTGMIEGMANTILAFIPESLGGSLIFIIAIFSVPLSVIIGSDAVYLVLAPILISIAAQFGGTAMSVGTSLLIGGSISANITLIGPTPYLALGLANVSMGDHLRYSFKWIWGIGVILAIIGGFIGIIPF</sequence>
<dbReference type="OrthoDB" id="5329450at2"/>
<feature type="transmembrane region" description="Helical" evidence="6">
    <location>
        <begin position="292"/>
        <end position="309"/>
    </location>
</feature>
<dbReference type="GO" id="GO:0016020">
    <property type="term" value="C:membrane"/>
    <property type="evidence" value="ECO:0007669"/>
    <property type="project" value="UniProtKB-SubCell"/>
</dbReference>
<gene>
    <name evidence="8" type="ORF">Gferi_09625</name>
</gene>
<keyword evidence="4 6" id="KW-1133">Transmembrane helix</keyword>
<feature type="transmembrane region" description="Helical" evidence="6">
    <location>
        <begin position="56"/>
        <end position="75"/>
    </location>
</feature>
<dbReference type="InterPro" id="IPR004680">
    <property type="entry name" value="Cit_transptr-like_dom"/>
</dbReference>
<dbReference type="GO" id="GO:0055085">
    <property type="term" value="P:transmembrane transport"/>
    <property type="evidence" value="ECO:0007669"/>
    <property type="project" value="InterPro"/>
</dbReference>
<feature type="transmembrane region" description="Helical" evidence="6">
    <location>
        <begin position="321"/>
        <end position="341"/>
    </location>
</feature>
<evidence type="ECO:0000259" key="7">
    <source>
        <dbReference type="Pfam" id="PF03600"/>
    </source>
</evidence>
<feature type="transmembrane region" description="Helical" evidence="6">
    <location>
        <begin position="95"/>
        <end position="127"/>
    </location>
</feature>
<keyword evidence="2" id="KW-0813">Transport</keyword>
<evidence type="ECO:0000256" key="4">
    <source>
        <dbReference type="ARBA" id="ARBA00022989"/>
    </source>
</evidence>
<keyword evidence="9" id="KW-1185">Reference proteome</keyword>
<feature type="transmembrane region" description="Helical" evidence="6">
    <location>
        <begin position="347"/>
        <end position="367"/>
    </location>
</feature>
<feature type="transmembrane region" description="Helical" evidence="6">
    <location>
        <begin position="139"/>
        <end position="161"/>
    </location>
</feature>
<accession>A0A1D8GG11</accession>
<feature type="transmembrane region" description="Helical" evidence="6">
    <location>
        <begin position="26"/>
        <end position="44"/>
    </location>
</feature>
<keyword evidence="3 6" id="KW-0812">Transmembrane</keyword>
<dbReference type="RefSeq" id="WP_069975900.1">
    <property type="nucleotide sequence ID" value="NZ_CP017269.1"/>
</dbReference>
<evidence type="ECO:0000256" key="1">
    <source>
        <dbReference type="ARBA" id="ARBA00004141"/>
    </source>
</evidence>
<evidence type="ECO:0000313" key="9">
    <source>
        <dbReference type="Proteomes" id="UP000095743"/>
    </source>
</evidence>
<comment type="subcellular location">
    <subcellularLocation>
        <location evidence="1">Membrane</location>
        <topology evidence="1">Multi-pass membrane protein</topology>
    </subcellularLocation>
</comment>